<keyword evidence="3 6" id="KW-0479">Metal-binding</keyword>
<accession>A0A974S2K6</accession>
<proteinExistence type="inferred from homology"/>
<comment type="catalytic activity">
    <reaction evidence="5">
        <text>hydrogencarbonate + H(+) = CO2 + H2O</text>
        <dbReference type="Rhea" id="RHEA:10748"/>
        <dbReference type="ChEBI" id="CHEBI:15377"/>
        <dbReference type="ChEBI" id="CHEBI:15378"/>
        <dbReference type="ChEBI" id="CHEBI:16526"/>
        <dbReference type="ChEBI" id="CHEBI:17544"/>
        <dbReference type="EC" id="4.2.1.1"/>
    </reaction>
</comment>
<comment type="cofactor">
    <cofactor evidence="6">
        <name>Zn(2+)</name>
        <dbReference type="ChEBI" id="CHEBI:29105"/>
    </cofactor>
    <text evidence="6">Binds 1 zinc ion per subunit.</text>
</comment>
<sequence>MTLLHEIVDFNKKFVNDEEYVKYETDKFPDKRMLVLSCMDTRLVELLPKSMNIRNGDVKFLKTAGAIVSHPFGSAMRSILVAIYELHADEIFVIGHHDCGMSSVNVDSIISKMTERGIPEQTIETIENSGIHLRNFLRGFDDVSESIKNSVSVIRNHPLVPKEIPIHGLVVAPDTGKLDVIIDGYELAQK</sequence>
<organism evidence="7 8">
    <name type="scientific">Peribacillus psychrosaccharolyticus</name>
    <name type="common">Bacillus psychrosaccharolyticus</name>
    <dbReference type="NCBI Taxonomy" id="1407"/>
    <lineage>
        <taxon>Bacteria</taxon>
        <taxon>Bacillati</taxon>
        <taxon>Bacillota</taxon>
        <taxon>Bacilli</taxon>
        <taxon>Bacillales</taxon>
        <taxon>Bacillaceae</taxon>
        <taxon>Peribacillus</taxon>
    </lineage>
</organism>
<dbReference type="GO" id="GO:0004089">
    <property type="term" value="F:carbonate dehydratase activity"/>
    <property type="evidence" value="ECO:0007669"/>
    <property type="project" value="UniProtKB-EC"/>
</dbReference>
<evidence type="ECO:0000256" key="6">
    <source>
        <dbReference type="PIRSR" id="PIRSR601765-1"/>
    </source>
</evidence>
<dbReference type="InterPro" id="IPR036874">
    <property type="entry name" value="Carbonic_anhydrase_sf"/>
</dbReference>
<dbReference type="Gene3D" id="3.40.1050.10">
    <property type="entry name" value="Carbonic anhydrase"/>
    <property type="match status" value="1"/>
</dbReference>
<evidence type="ECO:0000256" key="1">
    <source>
        <dbReference type="ARBA" id="ARBA00006217"/>
    </source>
</evidence>
<evidence type="ECO:0000256" key="3">
    <source>
        <dbReference type="ARBA" id="ARBA00022723"/>
    </source>
</evidence>
<evidence type="ECO:0000313" key="7">
    <source>
        <dbReference type="EMBL" id="QQT02802.1"/>
    </source>
</evidence>
<dbReference type="PANTHER" id="PTHR43175">
    <property type="entry name" value="CARBONIC ANHYDRASE"/>
    <property type="match status" value="1"/>
</dbReference>
<keyword evidence="8" id="KW-1185">Reference proteome</keyword>
<dbReference type="EC" id="4.2.1.1" evidence="2"/>
<dbReference type="RefSeq" id="WP_040374064.1">
    <property type="nucleotide sequence ID" value="NZ_CP068053.1"/>
</dbReference>
<dbReference type="Pfam" id="PF00484">
    <property type="entry name" value="Pro_CA"/>
    <property type="match status" value="1"/>
</dbReference>
<evidence type="ECO:0000256" key="5">
    <source>
        <dbReference type="ARBA" id="ARBA00048348"/>
    </source>
</evidence>
<comment type="similarity">
    <text evidence="1">Belongs to the beta-class carbonic anhydrase family.</text>
</comment>
<feature type="binding site" evidence="6">
    <location>
        <position position="40"/>
    </location>
    <ligand>
        <name>Zn(2+)</name>
        <dbReference type="ChEBI" id="CHEBI:29105"/>
    </ligand>
</feature>
<protein>
    <recommendedName>
        <fullName evidence="2">carbonic anhydrase</fullName>
        <ecNumber evidence="2">4.2.1.1</ecNumber>
    </recommendedName>
</protein>
<dbReference type="AlphaFoldDB" id="A0A974S2K6"/>
<feature type="binding site" evidence="6">
    <location>
        <position position="99"/>
    </location>
    <ligand>
        <name>Zn(2+)</name>
        <dbReference type="ChEBI" id="CHEBI:29105"/>
    </ligand>
</feature>
<reference evidence="7 8" key="1">
    <citation type="submission" date="2021-01" db="EMBL/GenBank/DDBJ databases">
        <title>FDA dAtabase for Regulatory Grade micrObial Sequences (FDA-ARGOS): Supporting development and validation of Infectious Disease Dx tests.</title>
        <authorList>
            <person name="Nelson B."/>
            <person name="Plummer A."/>
            <person name="Tallon L."/>
            <person name="Sadzewicz L."/>
            <person name="Zhao X."/>
            <person name="Boylan J."/>
            <person name="Ott S."/>
            <person name="Bowen H."/>
            <person name="Vavikolanu K."/>
            <person name="Mehta A."/>
            <person name="Aluvathingal J."/>
            <person name="Nadendla S."/>
            <person name="Myers T."/>
            <person name="Yan Y."/>
            <person name="Sichtig H."/>
        </authorList>
    </citation>
    <scope>NUCLEOTIDE SEQUENCE [LARGE SCALE GENOMIC DNA]</scope>
    <source>
        <strain evidence="7 8">FDAARGOS_1161</strain>
    </source>
</reference>
<keyword evidence="4 6" id="KW-0862">Zinc</keyword>
<dbReference type="KEGG" id="ppsr:I6J18_22505"/>
<feature type="binding site" evidence="6">
    <location>
        <position position="96"/>
    </location>
    <ligand>
        <name>Zn(2+)</name>
        <dbReference type="ChEBI" id="CHEBI:29105"/>
    </ligand>
</feature>
<dbReference type="InterPro" id="IPR001765">
    <property type="entry name" value="Carbonic_anhydrase"/>
</dbReference>
<evidence type="ECO:0000256" key="4">
    <source>
        <dbReference type="ARBA" id="ARBA00022833"/>
    </source>
</evidence>
<dbReference type="SMART" id="SM00947">
    <property type="entry name" value="Pro_CA"/>
    <property type="match status" value="1"/>
</dbReference>
<dbReference type="PANTHER" id="PTHR43175:SF3">
    <property type="entry name" value="CARBON DISULFIDE HYDROLASE"/>
    <property type="match status" value="1"/>
</dbReference>
<evidence type="ECO:0000256" key="2">
    <source>
        <dbReference type="ARBA" id="ARBA00012925"/>
    </source>
</evidence>
<dbReference type="SUPFAM" id="SSF53056">
    <property type="entry name" value="beta-carbonic anhydrase, cab"/>
    <property type="match status" value="1"/>
</dbReference>
<gene>
    <name evidence="7" type="ORF">I6J18_22505</name>
</gene>
<dbReference type="GO" id="GO:0008270">
    <property type="term" value="F:zinc ion binding"/>
    <property type="evidence" value="ECO:0007669"/>
    <property type="project" value="InterPro"/>
</dbReference>
<evidence type="ECO:0000313" key="8">
    <source>
        <dbReference type="Proteomes" id="UP000595254"/>
    </source>
</evidence>
<name>A0A974S2K6_PERPY</name>
<dbReference type="Proteomes" id="UP000595254">
    <property type="component" value="Chromosome"/>
</dbReference>
<feature type="binding site" evidence="6">
    <location>
        <position position="38"/>
    </location>
    <ligand>
        <name>Zn(2+)</name>
        <dbReference type="ChEBI" id="CHEBI:29105"/>
    </ligand>
</feature>
<dbReference type="CDD" id="cd03379">
    <property type="entry name" value="beta_CA_cladeD"/>
    <property type="match status" value="1"/>
</dbReference>
<dbReference type="EMBL" id="CP068053">
    <property type="protein sequence ID" value="QQT02802.1"/>
    <property type="molecule type" value="Genomic_DNA"/>
</dbReference>